<dbReference type="SMART" id="SM00612">
    <property type="entry name" value="Kelch"/>
    <property type="match status" value="6"/>
</dbReference>
<dbReference type="Gene3D" id="3.30.710.10">
    <property type="entry name" value="Potassium Channel Kv1.1, Chain A"/>
    <property type="match status" value="1"/>
</dbReference>
<reference evidence="7" key="1">
    <citation type="submission" date="2020-11" db="EMBL/GenBank/DDBJ databases">
        <authorList>
            <person name="Tran Van P."/>
        </authorList>
    </citation>
    <scope>NUCLEOTIDE SEQUENCE</scope>
</reference>
<proteinExistence type="predicted"/>
<dbReference type="GO" id="GO:0003779">
    <property type="term" value="F:actin binding"/>
    <property type="evidence" value="ECO:0007669"/>
    <property type="project" value="UniProtKB-KW"/>
</dbReference>
<dbReference type="InterPro" id="IPR011333">
    <property type="entry name" value="SKP1/BTB/POZ_sf"/>
</dbReference>
<feature type="transmembrane region" description="Helical" evidence="5">
    <location>
        <begin position="789"/>
        <end position="816"/>
    </location>
</feature>
<dbReference type="PANTHER" id="PTHR24412">
    <property type="entry name" value="KELCH PROTEIN"/>
    <property type="match status" value="1"/>
</dbReference>
<evidence type="ECO:0000259" key="6">
    <source>
        <dbReference type="PROSITE" id="PS50097"/>
    </source>
</evidence>
<dbReference type="InterPro" id="IPR006652">
    <property type="entry name" value="Kelch_1"/>
</dbReference>
<dbReference type="EMBL" id="OA565972">
    <property type="protein sequence ID" value="CAD7198049.1"/>
    <property type="molecule type" value="Genomic_DNA"/>
</dbReference>
<gene>
    <name evidence="7" type="ORF">TDIB3V08_LOCUS4338</name>
</gene>
<keyword evidence="2" id="KW-0677">Repeat</keyword>
<evidence type="ECO:0000256" key="2">
    <source>
        <dbReference type="ARBA" id="ARBA00022737"/>
    </source>
</evidence>
<feature type="transmembrane region" description="Helical" evidence="5">
    <location>
        <begin position="732"/>
        <end position="751"/>
    </location>
</feature>
<name>A0A7R8VK21_TIMDO</name>
<dbReference type="SMART" id="SM00225">
    <property type="entry name" value="BTB"/>
    <property type="match status" value="1"/>
</dbReference>
<evidence type="ECO:0000256" key="1">
    <source>
        <dbReference type="ARBA" id="ARBA00022441"/>
    </source>
</evidence>
<feature type="transmembrane region" description="Helical" evidence="5">
    <location>
        <begin position="855"/>
        <end position="882"/>
    </location>
</feature>
<keyword evidence="3" id="KW-0009">Actin-binding</keyword>
<dbReference type="FunFam" id="3.30.710.10:FF:000001">
    <property type="entry name" value="Kelch-like family member 20"/>
    <property type="match status" value="1"/>
</dbReference>
<feature type="transmembrane region" description="Helical" evidence="5">
    <location>
        <begin position="1021"/>
        <end position="1047"/>
    </location>
</feature>
<evidence type="ECO:0000256" key="4">
    <source>
        <dbReference type="SAM" id="MobiDB-lite"/>
    </source>
</evidence>
<feature type="domain" description="BTB" evidence="6">
    <location>
        <begin position="70"/>
        <end position="137"/>
    </location>
</feature>
<keyword evidence="5" id="KW-1133">Transmembrane helix</keyword>
<keyword evidence="1" id="KW-0880">Kelch repeat</keyword>
<dbReference type="AlphaFoldDB" id="A0A7R8VK21"/>
<dbReference type="InterPro" id="IPR015915">
    <property type="entry name" value="Kelch-typ_b-propeller"/>
</dbReference>
<dbReference type="PANTHER" id="PTHR24412:SF450">
    <property type="entry name" value="KELCH-LIKE PROTEIN DIABLO"/>
    <property type="match status" value="1"/>
</dbReference>
<dbReference type="CDD" id="cd18234">
    <property type="entry name" value="BTB_POZ_KLHL1-like"/>
    <property type="match status" value="1"/>
</dbReference>
<evidence type="ECO:0000313" key="7">
    <source>
        <dbReference type="EMBL" id="CAD7198049.1"/>
    </source>
</evidence>
<dbReference type="InterPro" id="IPR011705">
    <property type="entry name" value="BACK"/>
</dbReference>
<accession>A0A7R8VK21</accession>
<sequence length="1048" mass="111603">MPSPSREKKEKAASEDGDCQADSPMTSSRDVGSEHSLSSLTTQDESFHCAHHADASLKRMESYLMRNQLTDVTLIAGTRRIPAHRVVLSASSLYFAAMFTSDLREASQSEVELQNVDGEALWILVHYCYTGSIELREENVETLLGTACLLQLQEVVDACCNFLMKQLHPSNCIGIRLFADTQCCAHLLRVSHDYTTEHFTEVISNQEFLLLPADEVAKLLASDDLNVPSEDHIFHALTAWVKHDVSERKKDCGQLLALVKLPLLAPSVRNNVSTYVKHELPTGVTWSKAGVPSWWSHGLRQEILTGGHIVEGRGSQMGVTLSQAGVPNWGHMVSGRGSQLVFIADYIETNPLFREERVCLDLIMEALKYHLLPERRPMLQSPRTRPRKSTVGALFAVGGMDANKGLTDLKKDTAFWSEAFFLKKALAPTASLVLTDSSQLTSDSQHLGIYSSPTASLVVLTDSSQLTYDSQHLGATSIERFDLRTNSWSEVAKMSGRRLQFGVAVLDGKLYVVGGRDGLKTLNTVECYDMKTQAWTTLPAMSTHRHGLGVGVLEGPLYAVGGHDGWSYLNTVERWDPQSRQWSFVAPMTTQRSTVGVAVLNSKLYAVGGRDGSSCLRTVECFDPHTNKWLPCAPMAKRRGGVGVGVVNGYLYALGGHDAPASNPSASRFDCVERYDPKTDTWTHVAPMSTGRDAIGVSLLGDRLFAVGGYDGQQYLKLVEAYDAQNNEWQQVGLVALVITSVADIVALILASLADIVALILASLADIVALILASLADIVALILASLADIVALILASLADIVALILASLADIVALILASLADIVALILASLADIVALILASLADIVALILASLADIVALILASLADIVALILASLADIVALILASLADIVALILASLADIVALILASLADIVALILASLADIVALILASLADIVALILASLADIVALILASLADIVALILASLADIVALILASLADIVALILASLADIVALILASLADIVALILASLADIVALILASLADIVALILASLADIVALILASLADIVALILA</sequence>
<keyword evidence="5" id="KW-0472">Membrane</keyword>
<dbReference type="PROSITE" id="PS50097">
    <property type="entry name" value="BTB"/>
    <property type="match status" value="1"/>
</dbReference>
<feature type="transmembrane region" description="Helical" evidence="5">
    <location>
        <begin position="955"/>
        <end position="981"/>
    </location>
</feature>
<dbReference type="Pfam" id="PF01344">
    <property type="entry name" value="Kelch_1"/>
    <property type="match status" value="5"/>
</dbReference>
<feature type="transmembrane region" description="Helical" evidence="5">
    <location>
        <begin position="921"/>
        <end position="948"/>
    </location>
</feature>
<dbReference type="SMART" id="SM00875">
    <property type="entry name" value="BACK"/>
    <property type="match status" value="1"/>
</dbReference>
<feature type="compositionally biased region" description="Basic and acidic residues" evidence="4">
    <location>
        <begin position="1"/>
        <end position="14"/>
    </location>
</feature>
<keyword evidence="5" id="KW-0812">Transmembrane</keyword>
<feature type="transmembrane region" description="Helical" evidence="5">
    <location>
        <begin position="823"/>
        <end position="849"/>
    </location>
</feature>
<dbReference type="Gene3D" id="1.25.40.420">
    <property type="match status" value="1"/>
</dbReference>
<feature type="transmembrane region" description="Helical" evidence="5">
    <location>
        <begin position="987"/>
        <end position="1014"/>
    </location>
</feature>
<dbReference type="InterPro" id="IPR000210">
    <property type="entry name" value="BTB/POZ_dom"/>
</dbReference>
<evidence type="ECO:0000256" key="3">
    <source>
        <dbReference type="ARBA" id="ARBA00023203"/>
    </source>
</evidence>
<dbReference type="SUPFAM" id="SSF54695">
    <property type="entry name" value="POZ domain"/>
    <property type="match status" value="1"/>
</dbReference>
<organism evidence="7">
    <name type="scientific">Timema douglasi</name>
    <name type="common">Walking stick</name>
    <dbReference type="NCBI Taxonomy" id="61478"/>
    <lineage>
        <taxon>Eukaryota</taxon>
        <taxon>Metazoa</taxon>
        <taxon>Ecdysozoa</taxon>
        <taxon>Arthropoda</taxon>
        <taxon>Hexapoda</taxon>
        <taxon>Insecta</taxon>
        <taxon>Pterygota</taxon>
        <taxon>Neoptera</taxon>
        <taxon>Polyneoptera</taxon>
        <taxon>Phasmatodea</taxon>
        <taxon>Timematodea</taxon>
        <taxon>Timematoidea</taxon>
        <taxon>Timematidae</taxon>
        <taxon>Timema</taxon>
    </lineage>
</organism>
<dbReference type="Gene3D" id="2.120.10.80">
    <property type="entry name" value="Kelch-type beta propeller"/>
    <property type="match status" value="1"/>
</dbReference>
<feature type="compositionally biased region" description="Polar residues" evidence="4">
    <location>
        <begin position="23"/>
        <end position="42"/>
    </location>
</feature>
<dbReference type="FunFam" id="1.25.40.420:FF:000001">
    <property type="entry name" value="Kelch-like family member 12"/>
    <property type="match status" value="1"/>
</dbReference>
<dbReference type="Pfam" id="PF00651">
    <property type="entry name" value="BTB"/>
    <property type="match status" value="1"/>
</dbReference>
<protein>
    <recommendedName>
        <fullName evidence="6">BTB domain-containing protein</fullName>
    </recommendedName>
</protein>
<dbReference type="Pfam" id="PF07707">
    <property type="entry name" value="BACK"/>
    <property type="match status" value="1"/>
</dbReference>
<feature type="transmembrane region" description="Helical" evidence="5">
    <location>
        <begin position="758"/>
        <end position="783"/>
    </location>
</feature>
<evidence type="ECO:0000256" key="5">
    <source>
        <dbReference type="SAM" id="Phobius"/>
    </source>
</evidence>
<feature type="transmembrane region" description="Helical" evidence="5">
    <location>
        <begin position="889"/>
        <end position="915"/>
    </location>
</feature>
<feature type="region of interest" description="Disordered" evidence="4">
    <location>
        <begin position="1"/>
        <end position="42"/>
    </location>
</feature>
<dbReference type="SUPFAM" id="SSF117281">
    <property type="entry name" value="Kelch motif"/>
    <property type="match status" value="1"/>
</dbReference>